<dbReference type="EMBL" id="VFML01000002">
    <property type="protein sequence ID" value="TQI94161.1"/>
    <property type="molecule type" value="Genomic_DNA"/>
</dbReference>
<dbReference type="RefSeq" id="WP_142003421.1">
    <property type="nucleotide sequence ID" value="NZ_VFML01000002.1"/>
</dbReference>
<name>A0A542CTL3_AMYCI</name>
<evidence type="ECO:0000313" key="1">
    <source>
        <dbReference type="EMBL" id="TQI94161.1"/>
    </source>
</evidence>
<dbReference type="AlphaFoldDB" id="A0A542CTL3"/>
<organism evidence="1 2">
    <name type="scientific">Amycolatopsis cihanbeyliensis</name>
    <dbReference type="NCBI Taxonomy" id="1128664"/>
    <lineage>
        <taxon>Bacteria</taxon>
        <taxon>Bacillati</taxon>
        <taxon>Actinomycetota</taxon>
        <taxon>Actinomycetes</taxon>
        <taxon>Pseudonocardiales</taxon>
        <taxon>Pseudonocardiaceae</taxon>
        <taxon>Amycolatopsis</taxon>
    </lineage>
</organism>
<gene>
    <name evidence="1" type="ORF">FB471_6319</name>
</gene>
<dbReference type="Proteomes" id="UP000320876">
    <property type="component" value="Unassembled WGS sequence"/>
</dbReference>
<protein>
    <submittedName>
        <fullName evidence="1">Uncharacterized protein</fullName>
    </submittedName>
</protein>
<evidence type="ECO:0000313" key="2">
    <source>
        <dbReference type="Proteomes" id="UP000320876"/>
    </source>
</evidence>
<keyword evidence="2" id="KW-1185">Reference proteome</keyword>
<reference evidence="1 2" key="1">
    <citation type="submission" date="2019-06" db="EMBL/GenBank/DDBJ databases">
        <title>Sequencing the genomes of 1000 actinobacteria strains.</title>
        <authorList>
            <person name="Klenk H.-P."/>
        </authorList>
    </citation>
    <scope>NUCLEOTIDE SEQUENCE [LARGE SCALE GENOMIC DNA]</scope>
    <source>
        <strain evidence="1 2">DSM 45679</strain>
    </source>
</reference>
<comment type="caution">
    <text evidence="1">The sequence shown here is derived from an EMBL/GenBank/DDBJ whole genome shotgun (WGS) entry which is preliminary data.</text>
</comment>
<proteinExistence type="predicted"/>
<dbReference type="OrthoDB" id="4933758at2"/>
<sequence length="271" mass="29571">MNELVRLWRRAVTAELCWREPDGAPAALTATPLLLAGGTPCVALPYARAGEVAGLTRATRVAFAVTDSRSLPDGAPGALAIGGLARHEDTSGELFTVELLQQELAKYPPSRTLADSPLLCRENWWWLPRIILRLDRIDRVVELPARTNPARQALVVRGGDSLAVEVAEPPGPAGWSGERVELRPRPSWPATEVPALAFGYDYTMPDLERWEAWSRRGVLAHDALVVTHGTGEPEGTLTPLPLLGRIRRQHSLARACRRAITAAERAGQERA</sequence>
<accession>A0A542CTL3</accession>